<evidence type="ECO:0000313" key="2">
    <source>
        <dbReference type="Proteomes" id="UP001146793"/>
    </source>
</evidence>
<gene>
    <name evidence="1" type="ORF">M0812_10928</name>
</gene>
<sequence length="266" mass="31886">MSIDPYSLIPPLSQLEQNEKNKTKKQKEEQEVKVDINLRIVHRTIILLIQNHYKLPISDLRELLKKRLTIKAEEFLQQHFGAIENYLSSRFPFLFFYDELLKKNVVVLDTKCQGINETSLLTPKETKNVQEEKKKQPKKNKTIIQMLAQEEEIEQENQNLPIGCEFGYTESGFTKEIQVVEFLEAFLYRFKTITLDSLETLFKKKKKNEVILRKISSKHRLFAHFFIKNYRKRFVCKKQNLQLQNRRFRELTKLKLEYEKNQNNNN</sequence>
<organism evidence="1 2">
    <name type="scientific">Anaeramoeba flamelloides</name>
    <dbReference type="NCBI Taxonomy" id="1746091"/>
    <lineage>
        <taxon>Eukaryota</taxon>
        <taxon>Metamonada</taxon>
        <taxon>Anaeramoebidae</taxon>
        <taxon>Anaeramoeba</taxon>
    </lineage>
</organism>
<reference evidence="1" key="1">
    <citation type="submission" date="2022-08" db="EMBL/GenBank/DDBJ databases">
        <title>Novel sulphate-reducing endosymbionts in the free-living metamonad Anaeramoeba.</title>
        <authorList>
            <person name="Jerlstrom-Hultqvist J."/>
            <person name="Cepicka I."/>
            <person name="Gallot-Lavallee L."/>
            <person name="Salas-Leiva D."/>
            <person name="Curtis B.A."/>
            <person name="Zahonova K."/>
            <person name="Pipaliya S."/>
            <person name="Dacks J."/>
            <person name="Roger A.J."/>
        </authorList>
    </citation>
    <scope>NUCLEOTIDE SEQUENCE</scope>
    <source>
        <strain evidence="1">Busselton2</strain>
    </source>
</reference>
<dbReference type="AlphaFoldDB" id="A0AAV7ZSY9"/>
<protein>
    <submittedName>
        <fullName evidence="1">Uncharacterized protein</fullName>
    </submittedName>
</protein>
<name>A0AAV7ZSY9_9EUKA</name>
<accession>A0AAV7ZSY9</accession>
<evidence type="ECO:0000313" key="1">
    <source>
        <dbReference type="EMBL" id="KAJ3445064.1"/>
    </source>
</evidence>
<comment type="caution">
    <text evidence="1">The sequence shown here is derived from an EMBL/GenBank/DDBJ whole genome shotgun (WGS) entry which is preliminary data.</text>
</comment>
<dbReference type="EMBL" id="JANTQA010000023">
    <property type="protein sequence ID" value="KAJ3445064.1"/>
    <property type="molecule type" value="Genomic_DNA"/>
</dbReference>
<proteinExistence type="predicted"/>
<dbReference type="Proteomes" id="UP001146793">
    <property type="component" value="Unassembled WGS sequence"/>
</dbReference>